<feature type="transmembrane region" description="Helical" evidence="7">
    <location>
        <begin position="676"/>
        <end position="698"/>
    </location>
</feature>
<feature type="transmembrane region" description="Helical" evidence="7">
    <location>
        <begin position="710"/>
        <end position="732"/>
    </location>
</feature>
<evidence type="ECO:0000313" key="9">
    <source>
        <dbReference type="EMBL" id="SOY27696.1"/>
    </source>
</evidence>
<feature type="transmembrane region" description="Helical" evidence="7">
    <location>
        <begin position="325"/>
        <end position="343"/>
    </location>
</feature>
<evidence type="ECO:0000256" key="7">
    <source>
        <dbReference type="SAM" id="Phobius"/>
    </source>
</evidence>
<dbReference type="RefSeq" id="WP_103237819.1">
    <property type="nucleotide sequence ID" value="NZ_JANJZD010000002.1"/>
</dbReference>
<dbReference type="InterPro" id="IPR003838">
    <property type="entry name" value="ABC3_permease_C"/>
</dbReference>
<gene>
    <name evidence="9" type="primary">ytrF</name>
    <name evidence="9" type="ORF">AMURIS_00400</name>
</gene>
<keyword evidence="2" id="KW-1003">Cell membrane</keyword>
<proteinExistence type="inferred from homology"/>
<evidence type="ECO:0000313" key="10">
    <source>
        <dbReference type="Proteomes" id="UP000236311"/>
    </source>
</evidence>
<keyword evidence="5 7" id="KW-0472">Membrane</keyword>
<dbReference type="AlphaFoldDB" id="A0A2K4ZB54"/>
<sequence length="752" mass="82859">MWKDYSSGYIKNNRASGISVMAASFIAALFLSWLCGLFYHFWLDNIESTKQEFGGGWHARITAEFTAEDLLAVNQYPNVERAVINEELSGEQGTVLDLYFHNKRTVHRDVLALLETLGLEESGADYNYQLLSLYFIRIPGDTKPRMIMPLYLAIVAVVCFSLILIIHNSFAVSMGDRIHQFGIFSSIGATPGQIRICLLQEALVLSLAPILIGILVGTAACYGTLRAMSLITASLAGGRAVSFQLNPAILAFILLLSLFTVLFSAWLPARKLSRLTPLEAIRGTGEFQLKAGKGPLSRKHSRILSLLFGMEGELAGNALRAQKKALRTTSLSLTLAFLGFLIMENTFTLMRISTEYTYFAKYQDVWDIMVTVKDTGIEAFEETEALKALPGAEDTVIYQKARAVCRLPEGEISEALSALGGPQSFAGGSVIAEEGFLILPAPLVILDDESFEEYCEQIGVSVRLDGCILLNRFWDSRNSNFRAREYVPYVREGIETVMLQNAGQAAEAADAEAGTSMAELPVIACTMQTPVLREEYATVDNSELVQFIPLSAWREFAGQIGGAERDTFVRVLSGERTELALLDRLEAEIGETLDGKYEMESENRIREKLDNDKMMDGYMLILGAFCVLIAIIGIANVFANTLGFLRRRKREFARYLSIGLTPEGIRKMFRIEALVLAGRPMLFSLVLTVLFTGVMVTASHLEISIFLAEAPVLACALFLLAALGCVALAYGIGGRRVLKLSLVEALRDDTIL</sequence>
<dbReference type="PANTHER" id="PTHR30572">
    <property type="entry name" value="MEMBRANE COMPONENT OF TRANSPORTER-RELATED"/>
    <property type="match status" value="1"/>
</dbReference>
<keyword evidence="10" id="KW-1185">Reference proteome</keyword>
<accession>A0A2K4ZB54</accession>
<feature type="transmembrane region" description="Helical" evidence="7">
    <location>
        <begin position="202"/>
        <end position="225"/>
    </location>
</feature>
<dbReference type="PANTHER" id="PTHR30572:SF4">
    <property type="entry name" value="ABC TRANSPORTER PERMEASE YTRF"/>
    <property type="match status" value="1"/>
</dbReference>
<evidence type="ECO:0000259" key="8">
    <source>
        <dbReference type="Pfam" id="PF02687"/>
    </source>
</evidence>
<comment type="subcellular location">
    <subcellularLocation>
        <location evidence="1">Cell membrane</location>
        <topology evidence="1">Multi-pass membrane protein</topology>
    </subcellularLocation>
</comment>
<keyword evidence="4 7" id="KW-1133">Transmembrane helix</keyword>
<dbReference type="Pfam" id="PF02687">
    <property type="entry name" value="FtsX"/>
    <property type="match status" value="2"/>
</dbReference>
<dbReference type="GO" id="GO:0005886">
    <property type="term" value="C:plasma membrane"/>
    <property type="evidence" value="ECO:0007669"/>
    <property type="project" value="UniProtKB-SubCell"/>
</dbReference>
<protein>
    <submittedName>
        <fullName evidence="9">ABC transporter permease YtrF</fullName>
    </submittedName>
</protein>
<name>A0A2K4ZB54_9FIRM</name>
<evidence type="ECO:0000256" key="5">
    <source>
        <dbReference type="ARBA" id="ARBA00023136"/>
    </source>
</evidence>
<dbReference type="EMBL" id="OFSM01000002">
    <property type="protein sequence ID" value="SOY27696.1"/>
    <property type="molecule type" value="Genomic_DNA"/>
</dbReference>
<feature type="domain" description="ABC3 transporter permease C-terminal" evidence="8">
    <location>
        <begin position="624"/>
        <end position="740"/>
    </location>
</feature>
<feature type="transmembrane region" description="Helical" evidence="7">
    <location>
        <begin position="618"/>
        <end position="645"/>
    </location>
</feature>
<dbReference type="OrthoDB" id="9793166at2"/>
<feature type="transmembrane region" description="Helical" evidence="7">
    <location>
        <begin position="245"/>
        <end position="267"/>
    </location>
</feature>
<comment type="similarity">
    <text evidence="6">Belongs to the ABC-4 integral membrane protein family.</text>
</comment>
<feature type="transmembrane region" description="Helical" evidence="7">
    <location>
        <begin position="150"/>
        <end position="170"/>
    </location>
</feature>
<evidence type="ECO:0000256" key="6">
    <source>
        <dbReference type="ARBA" id="ARBA00038076"/>
    </source>
</evidence>
<reference evidence="9 10" key="1">
    <citation type="submission" date="2018-01" db="EMBL/GenBank/DDBJ databases">
        <authorList>
            <person name="Gaut B.S."/>
            <person name="Morton B.R."/>
            <person name="Clegg M.T."/>
            <person name="Duvall M.R."/>
        </authorList>
    </citation>
    <scope>NUCLEOTIDE SEQUENCE [LARGE SCALE GENOMIC DNA]</scope>
    <source>
        <strain evidence="9">GP69</strain>
    </source>
</reference>
<dbReference type="Proteomes" id="UP000236311">
    <property type="component" value="Unassembled WGS sequence"/>
</dbReference>
<dbReference type="GO" id="GO:0022857">
    <property type="term" value="F:transmembrane transporter activity"/>
    <property type="evidence" value="ECO:0007669"/>
    <property type="project" value="TreeGrafter"/>
</dbReference>
<keyword evidence="3 7" id="KW-0812">Transmembrane</keyword>
<feature type="domain" description="ABC3 transporter permease C-terminal" evidence="8">
    <location>
        <begin position="153"/>
        <end position="277"/>
    </location>
</feature>
<evidence type="ECO:0000256" key="3">
    <source>
        <dbReference type="ARBA" id="ARBA00022692"/>
    </source>
</evidence>
<dbReference type="InterPro" id="IPR050250">
    <property type="entry name" value="Macrolide_Exporter_MacB"/>
</dbReference>
<evidence type="ECO:0000256" key="2">
    <source>
        <dbReference type="ARBA" id="ARBA00022475"/>
    </source>
</evidence>
<organism evidence="9 10">
    <name type="scientific">Acetatifactor muris</name>
    <dbReference type="NCBI Taxonomy" id="879566"/>
    <lineage>
        <taxon>Bacteria</taxon>
        <taxon>Bacillati</taxon>
        <taxon>Bacillota</taxon>
        <taxon>Clostridia</taxon>
        <taxon>Lachnospirales</taxon>
        <taxon>Lachnospiraceae</taxon>
        <taxon>Acetatifactor</taxon>
    </lineage>
</organism>
<evidence type="ECO:0000256" key="1">
    <source>
        <dbReference type="ARBA" id="ARBA00004651"/>
    </source>
</evidence>
<feature type="transmembrane region" description="Helical" evidence="7">
    <location>
        <begin position="20"/>
        <end position="42"/>
    </location>
</feature>
<evidence type="ECO:0000256" key="4">
    <source>
        <dbReference type="ARBA" id="ARBA00022989"/>
    </source>
</evidence>